<keyword evidence="4" id="KW-0326">Glycosidase</keyword>
<feature type="compositionally biased region" description="Low complexity" evidence="5">
    <location>
        <begin position="534"/>
        <end position="558"/>
    </location>
</feature>
<dbReference type="Gene3D" id="1.20.1270.50">
    <property type="entry name" value="Glycoside hydrolase family 38, central domain"/>
    <property type="match status" value="1"/>
</dbReference>
<evidence type="ECO:0000256" key="2">
    <source>
        <dbReference type="ARBA" id="ARBA00022723"/>
    </source>
</evidence>
<dbReference type="PANTHER" id="PTHR46017">
    <property type="entry name" value="ALPHA-MANNOSIDASE 2C1"/>
    <property type="match status" value="1"/>
</dbReference>
<feature type="domain" description="Glycoside hydrolase family 38 N-terminal" evidence="6">
    <location>
        <begin position="5"/>
        <end position="253"/>
    </location>
</feature>
<dbReference type="Pfam" id="PF01074">
    <property type="entry name" value="Glyco_hydro_38N"/>
    <property type="match status" value="1"/>
</dbReference>
<keyword evidence="8" id="KW-1185">Reference proteome</keyword>
<dbReference type="InterPro" id="IPR000602">
    <property type="entry name" value="Glyco_hydro_38_N"/>
</dbReference>
<keyword evidence="3" id="KW-0378">Hydrolase</keyword>
<dbReference type="SUPFAM" id="SSF88688">
    <property type="entry name" value="Families 57/38 glycoside transferase middle domain"/>
    <property type="match status" value="1"/>
</dbReference>
<keyword evidence="2" id="KW-0479">Metal-binding</keyword>
<organism evidence="7 8">
    <name type="scientific">Terrabacter ginsenosidimutans</name>
    <dbReference type="NCBI Taxonomy" id="490575"/>
    <lineage>
        <taxon>Bacteria</taxon>
        <taxon>Bacillati</taxon>
        <taxon>Actinomycetota</taxon>
        <taxon>Actinomycetes</taxon>
        <taxon>Micrococcales</taxon>
        <taxon>Intrasporangiaceae</taxon>
        <taxon>Terrabacter</taxon>
    </lineage>
</organism>
<dbReference type="EMBL" id="BAABDC010000001">
    <property type="protein sequence ID" value="GAA3694766.1"/>
    <property type="molecule type" value="Genomic_DNA"/>
</dbReference>
<dbReference type="InterPro" id="IPR027291">
    <property type="entry name" value="Glyco_hydro_38_N_sf"/>
</dbReference>
<evidence type="ECO:0000313" key="8">
    <source>
        <dbReference type="Proteomes" id="UP001501468"/>
    </source>
</evidence>
<evidence type="ECO:0000256" key="1">
    <source>
        <dbReference type="ARBA" id="ARBA00009792"/>
    </source>
</evidence>
<dbReference type="InterPro" id="IPR011013">
    <property type="entry name" value="Gal_mutarotase_sf_dom"/>
</dbReference>
<accession>A0ABP7CTW2</accession>
<evidence type="ECO:0000256" key="4">
    <source>
        <dbReference type="ARBA" id="ARBA00023295"/>
    </source>
</evidence>
<evidence type="ECO:0000313" key="7">
    <source>
        <dbReference type="EMBL" id="GAA3694766.1"/>
    </source>
</evidence>
<dbReference type="InterPro" id="IPR011330">
    <property type="entry name" value="Glyco_hydro/deAcase_b/a-brl"/>
</dbReference>
<dbReference type="InterPro" id="IPR028995">
    <property type="entry name" value="Glyco_hydro_57/38_cen_sf"/>
</dbReference>
<dbReference type="SUPFAM" id="SSF88713">
    <property type="entry name" value="Glycoside hydrolase/deacetylase"/>
    <property type="match status" value="1"/>
</dbReference>
<feature type="region of interest" description="Disordered" evidence="5">
    <location>
        <begin position="530"/>
        <end position="568"/>
    </location>
</feature>
<dbReference type="Gene3D" id="3.20.110.10">
    <property type="entry name" value="Glycoside hydrolase 38, N terminal domain"/>
    <property type="match status" value="1"/>
</dbReference>
<gene>
    <name evidence="7" type="ORF">GCM10022399_09140</name>
</gene>
<name>A0ABP7CTW2_9MICO</name>
<evidence type="ECO:0000259" key="6">
    <source>
        <dbReference type="Pfam" id="PF01074"/>
    </source>
</evidence>
<dbReference type="Gene3D" id="2.70.98.30">
    <property type="entry name" value="Golgi alpha-mannosidase II, domain 4"/>
    <property type="match status" value="1"/>
</dbReference>
<dbReference type="PANTHER" id="PTHR46017:SF2">
    <property type="entry name" value="MANNOSYLGLYCERATE HYDROLASE"/>
    <property type="match status" value="1"/>
</dbReference>
<evidence type="ECO:0000256" key="3">
    <source>
        <dbReference type="ARBA" id="ARBA00022801"/>
    </source>
</evidence>
<evidence type="ECO:0000256" key="5">
    <source>
        <dbReference type="SAM" id="MobiDB-lite"/>
    </source>
</evidence>
<dbReference type="InterPro" id="IPR037094">
    <property type="entry name" value="Glyco_hydro_38_cen_sf"/>
</dbReference>
<comment type="caution">
    <text evidence="7">The sequence shown here is derived from an EMBL/GenBank/DDBJ whole genome shotgun (WGS) entry which is preliminary data.</text>
</comment>
<sequence>MTAMVWLVPHTHWDREWYEPFQRFRLRLVDLMDDVVARAEREPDFRFTMDGQMAAVDDYLEVRPEQTEAVRALVARGQLAIGPWRVLMDEFLCSGETMIRNLEMGWADAARLGPVMPIGYLPDMFGHCAQMPQLLRHIGIEQAVVWRGVPAEVDSHEFWWRSPDGTGIRTEFLANSYGNAADVFGSGAAAERLAARLATQSQWYAGDFLAMYGTDHAAPLPSLMSEVAQVDSDPDGPRIKVATLTEYLAQARHPREALRVVDGELRSHARANILPGVLSVRWQLKEAMARTERLLTRYAEPFAALHLQTLPAHYLAMAWRRVVDSSCHDSVTGCGVDETAVQVLARLQEGEHAAQAVRDRALTAAEALSPAGSVVIANPLAAQRDDVIDLTLPVPAHWAAVGFELPGGRVVPAQEVSRPPAELARETVPAGDLPRLMHRVHDRELFGLQMDRIDIDAAARRLTFHLADHGDPDFDAIAAEARLRSAATESGPGTVWDVVTEDEPRRRLAAVVPAPALGWAALRVAEVTPPALPTPTAESPTAGPTSSTTPAPAGSTSETGRHGIRQGGRELDNGLVQVHVDDDGTLTVVADGVTLRGVGRLVDGGDPGDSYNYAPPAHDVLVGEPARVSVVALGSEGPVVGALRVDRRYELPVTSDLAGRSDATESTAVAMHVELRAGEPFVRLRLDWQNVTRDHRLRLHVPTAEPATVSHAQGQLAVVERGRTAEAGPVGEHPLPTFPAERFVDAGGVAVLLGRTVEYEVVDSPDSPDATAGGTEIAVTVLRSIGYLSRNVHPYRSEPAGPQLPTPDAQALGPCHLSLAVMPHQGSWSAAGVAEATEAYLHPVVVTRGAGPADGPLPSVEGLSLLGAGVDLVSLRRRADADTAVEVRVVNMSAQPTVAVLGSDAVPVTAAALVDGRGGDQGGLVTADGRVRVPLRPWEIAAVRVDIGAPLRS</sequence>
<reference evidence="8" key="1">
    <citation type="journal article" date="2019" name="Int. J. Syst. Evol. Microbiol.">
        <title>The Global Catalogue of Microorganisms (GCM) 10K type strain sequencing project: providing services to taxonomists for standard genome sequencing and annotation.</title>
        <authorList>
            <consortium name="The Broad Institute Genomics Platform"/>
            <consortium name="The Broad Institute Genome Sequencing Center for Infectious Disease"/>
            <person name="Wu L."/>
            <person name="Ma J."/>
        </authorList>
    </citation>
    <scope>NUCLEOTIDE SEQUENCE [LARGE SCALE GENOMIC DNA]</scope>
    <source>
        <strain evidence="8">JCM 17125</strain>
    </source>
</reference>
<dbReference type="Proteomes" id="UP001501468">
    <property type="component" value="Unassembled WGS sequence"/>
</dbReference>
<dbReference type="RefSeq" id="WP_344942152.1">
    <property type="nucleotide sequence ID" value="NZ_BAABDC010000001.1"/>
</dbReference>
<dbReference type="SUPFAM" id="SSF74650">
    <property type="entry name" value="Galactose mutarotase-like"/>
    <property type="match status" value="1"/>
</dbReference>
<proteinExistence type="inferred from homology"/>
<comment type="similarity">
    <text evidence="1">Belongs to the glycosyl hydrolase 38 family.</text>
</comment>
<protein>
    <recommendedName>
        <fullName evidence="6">Glycoside hydrolase family 38 N-terminal domain-containing protein</fullName>
    </recommendedName>
</protein>